<name>A0A164N0I2_BACCE</name>
<dbReference type="PANTHER" id="PTHR34819:SF3">
    <property type="entry name" value="CELL SURFACE PROTEIN"/>
    <property type="match status" value="1"/>
</dbReference>
<dbReference type="PATRIC" id="fig|1396.535.peg.6184"/>
<dbReference type="Proteomes" id="UP000076482">
    <property type="component" value="Unassembled WGS sequence"/>
</dbReference>
<sequence length="1236" mass="132306">MNRSANSNIVTTSLQNANIISVKQANVTFVSIGQNITYTNTLQNIGTVPANNTVFIDNIPEGTIFIEDSLSINNVIQPGTNPENGVTLGTIQPDETVTISFQVQLTNIPEDNTVINISDTSYEYQIDPSSPIIQRRSLSNTVNTEVRTANVSAIKSANRSITRIGQIITYTIAVTNAGTVPITNTLLIDAIAAGTTFVPDSILVDGIPRPNENPSTGISLNIILPNNTIIVTFQVNVDSIPSQNNMNNIAVIHYEYQPDQSLPPISETTSSNTTNIQFIDAILIATKSANTVLANIDETIEYTVLIQNNGSTTTNSIFFTDIIEDGTVFISGSVTVNNTVLPAADPNIGFSIPNITSGQVATITFQVSVTNLPAANPTPNTANIVYDFIFNPDFAPIQKSTTSNTTFVQINDADIVSLKTVDLTSVTIGDVLTYTTTLTNTGNTDATALVFTDNIPGGTTFIDGSVLVNNIPQLNANPSTGILLGTIAPNISIPVTFSVTVVALPASGRIQNQSTSRYTINSEEQISTSNITFTEVISANIIATKTTPIQYADLQTIIPYTISITNNGNIQVENIIVTDIIPANTSFIENSVIVNGSARPNDNPLSGIQLDNIPPNTTATILFQVRVTSIPQTNPISNTSTIEYQYTLPNQPPITETIISSAAVTTINHATLNSNKTVDLAFATVGDALTYTITLNQTGNVAVNDVIIQDIIPQGTTFIENSVIVNGETLPGVNPVSGIPIGTIIVDGDAIVSFQVTVTTIPTPNELNNNAITTFNYIVNPNNVPVTNTTTTNTVTTTVQNDNVIAIKSVDVTNALPAQTLTYTITIMNSGNVTIEDLLVIDTIPIDTTFVAGSVTINGINQPNENPENGITLGNLAHNDSVIITFQVTISSSTLQPTINNDATVSYTVIIDPDEPPITITKQTNTVTTTLIEPIINIEKTADKSIVVIGDVITFTLEVFNDSTIPTISTSVIDTIPAGTTFIENSVTINGTSVPNVRPDTGINIGSLSAGTVATITFQVLVTSIPSNSTIINSATVTAAFQLTPQDPIITFIVNSNIVRIPVQFITTTVTKNASVSSAYLNQYFDYTVRITNTSKISLSNISLQDTIPAGLQFINGTVFINGERSPLANPNIGFLVATNLEPNETIIVLFTVQVISPPVNNEFKNTANISLQLQVSPTDPPITVTVTSNENIVTFVPENPDETLPNLNCFFDGERFIRITPRNIRNYLWAWIWWQ</sequence>
<dbReference type="SUPFAM" id="SSF49401">
    <property type="entry name" value="Bacterial adhesins"/>
    <property type="match status" value="2"/>
</dbReference>
<dbReference type="EMBL" id="LJKE01000064">
    <property type="protein sequence ID" value="KZD62134.1"/>
    <property type="molecule type" value="Genomic_DNA"/>
</dbReference>
<dbReference type="InterPro" id="IPR008966">
    <property type="entry name" value="Adhesion_dom_sf"/>
</dbReference>
<feature type="domain" description="DUF11" evidence="1">
    <location>
        <begin position="936"/>
        <end position="1040"/>
    </location>
</feature>
<dbReference type="Gene3D" id="2.60.40.740">
    <property type="match status" value="6"/>
</dbReference>
<feature type="domain" description="DUF11" evidence="1">
    <location>
        <begin position="286"/>
        <end position="386"/>
    </location>
</feature>
<feature type="domain" description="DUF11" evidence="1">
    <location>
        <begin position="154"/>
        <end position="255"/>
    </location>
</feature>
<evidence type="ECO:0000313" key="2">
    <source>
        <dbReference type="EMBL" id="KZD62134.1"/>
    </source>
</evidence>
<dbReference type="PANTHER" id="PTHR34819">
    <property type="entry name" value="LARGE CYSTEINE-RICH PERIPLASMIC PROTEIN OMCB"/>
    <property type="match status" value="1"/>
</dbReference>
<gene>
    <name evidence="2" type="ORF">B4088_3710</name>
</gene>
<feature type="domain" description="DUF11" evidence="1">
    <location>
        <begin position="416"/>
        <end position="518"/>
    </location>
</feature>
<reference evidence="2 3" key="1">
    <citation type="submission" date="2015-09" db="EMBL/GenBank/DDBJ databases">
        <title>Bacillus cereus food isolates.</title>
        <authorList>
            <person name="Boekhorst J."/>
        </authorList>
    </citation>
    <scope>NUCLEOTIDE SEQUENCE [LARGE SCALE GENOMIC DNA]</scope>
    <source>
        <strain evidence="2 3">B4088</strain>
    </source>
</reference>
<accession>A0A164N0I2</accession>
<organism evidence="2 3">
    <name type="scientific">Bacillus cereus</name>
    <dbReference type="NCBI Taxonomy" id="1396"/>
    <lineage>
        <taxon>Bacteria</taxon>
        <taxon>Bacillati</taxon>
        <taxon>Bacillota</taxon>
        <taxon>Bacilli</taxon>
        <taxon>Bacillales</taxon>
        <taxon>Bacillaceae</taxon>
        <taxon>Bacillus</taxon>
        <taxon>Bacillus cereus group</taxon>
    </lineage>
</organism>
<dbReference type="InterPro" id="IPR001434">
    <property type="entry name" value="OmcB-like_DUF11"/>
</dbReference>
<evidence type="ECO:0000313" key="3">
    <source>
        <dbReference type="Proteomes" id="UP000076482"/>
    </source>
</evidence>
<dbReference type="NCBIfam" id="TIGR01451">
    <property type="entry name" value="B_ant_repeat"/>
    <property type="match status" value="9"/>
</dbReference>
<feature type="domain" description="DUF11" evidence="1">
    <location>
        <begin position="544"/>
        <end position="644"/>
    </location>
</feature>
<dbReference type="AlphaFoldDB" id="A0A164N0I2"/>
<feature type="domain" description="DUF11" evidence="1">
    <location>
        <begin position="1070"/>
        <end position="1172"/>
    </location>
</feature>
<feature type="domain" description="DUF11" evidence="1">
    <location>
        <begin position="808"/>
        <end position="914"/>
    </location>
</feature>
<protein>
    <submittedName>
        <fullName evidence="2">Putative internalin</fullName>
    </submittedName>
</protein>
<evidence type="ECO:0000259" key="1">
    <source>
        <dbReference type="Pfam" id="PF01345"/>
    </source>
</evidence>
<dbReference type="InterPro" id="IPR047589">
    <property type="entry name" value="DUF11_rpt"/>
</dbReference>
<comment type="caution">
    <text evidence="2">The sequence shown here is derived from an EMBL/GenBank/DDBJ whole genome shotgun (WGS) entry which is preliminary data.</text>
</comment>
<feature type="domain" description="DUF11" evidence="1">
    <location>
        <begin position="23"/>
        <end position="120"/>
    </location>
</feature>
<dbReference type="Pfam" id="PF01345">
    <property type="entry name" value="DUF11"/>
    <property type="match status" value="8"/>
</dbReference>
<proteinExistence type="predicted"/>
<dbReference type="InterPro" id="IPR051172">
    <property type="entry name" value="Chlamydia_OmcB"/>
</dbReference>